<dbReference type="GO" id="GO:0005384">
    <property type="term" value="F:manganese ion transmembrane transporter activity"/>
    <property type="evidence" value="ECO:0007669"/>
    <property type="project" value="TreeGrafter"/>
</dbReference>
<evidence type="ECO:0000313" key="8">
    <source>
        <dbReference type="Proteomes" id="UP001217754"/>
    </source>
</evidence>
<dbReference type="Proteomes" id="UP001217754">
    <property type="component" value="Chromosome 8"/>
</dbReference>
<organism evidence="7 8">
    <name type="scientific">Malassezia japonica</name>
    <dbReference type="NCBI Taxonomy" id="223818"/>
    <lineage>
        <taxon>Eukaryota</taxon>
        <taxon>Fungi</taxon>
        <taxon>Dikarya</taxon>
        <taxon>Basidiomycota</taxon>
        <taxon>Ustilaginomycotina</taxon>
        <taxon>Malasseziomycetes</taxon>
        <taxon>Malasseziales</taxon>
        <taxon>Malasseziaceae</taxon>
        <taxon>Malassezia</taxon>
    </lineage>
</organism>
<dbReference type="RefSeq" id="XP_060123909.1">
    <property type="nucleotide sequence ID" value="XM_060267926.1"/>
</dbReference>
<keyword evidence="8" id="KW-1185">Reference proteome</keyword>
<feature type="transmembrane region" description="Helical" evidence="6">
    <location>
        <begin position="116"/>
        <end position="133"/>
    </location>
</feature>
<reference evidence="7" key="1">
    <citation type="submission" date="2023-03" db="EMBL/GenBank/DDBJ databases">
        <title>Mating type loci evolution in Malassezia.</title>
        <authorList>
            <person name="Coelho M.A."/>
        </authorList>
    </citation>
    <scope>NUCLEOTIDE SEQUENCE</scope>
    <source>
        <strain evidence="7">CBS 9431</strain>
    </source>
</reference>
<dbReference type="GO" id="GO:0032468">
    <property type="term" value="P:Golgi calcium ion homeostasis"/>
    <property type="evidence" value="ECO:0007669"/>
    <property type="project" value="TreeGrafter"/>
</dbReference>
<dbReference type="GO" id="GO:0005794">
    <property type="term" value="C:Golgi apparatus"/>
    <property type="evidence" value="ECO:0007669"/>
    <property type="project" value="TreeGrafter"/>
</dbReference>
<dbReference type="AlphaFoldDB" id="A0AAF0F5M1"/>
<dbReference type="PANTHER" id="PTHR12608:SF1">
    <property type="entry name" value="TRANSMEMBRANE PROTEIN 165"/>
    <property type="match status" value="1"/>
</dbReference>
<dbReference type="PANTHER" id="PTHR12608">
    <property type="entry name" value="TRANSMEMBRANE PROTEIN HTP-1 RELATED"/>
    <property type="match status" value="1"/>
</dbReference>
<comment type="similarity">
    <text evidence="2 6">Belongs to the GDT1 family.</text>
</comment>
<evidence type="ECO:0000256" key="2">
    <source>
        <dbReference type="ARBA" id="ARBA00009190"/>
    </source>
</evidence>
<dbReference type="GO" id="GO:0015085">
    <property type="term" value="F:calcium ion transmembrane transporter activity"/>
    <property type="evidence" value="ECO:0007669"/>
    <property type="project" value="TreeGrafter"/>
</dbReference>
<evidence type="ECO:0000256" key="6">
    <source>
        <dbReference type="RuleBase" id="RU365102"/>
    </source>
</evidence>
<dbReference type="InterPro" id="IPR001727">
    <property type="entry name" value="GDT1-like"/>
</dbReference>
<evidence type="ECO:0000256" key="4">
    <source>
        <dbReference type="ARBA" id="ARBA00022989"/>
    </source>
</evidence>
<accession>A0AAF0F5M1</accession>
<dbReference type="EMBL" id="CP119965">
    <property type="protein sequence ID" value="WFD41012.1"/>
    <property type="molecule type" value="Genomic_DNA"/>
</dbReference>
<gene>
    <name evidence="7" type="primary">GDT1</name>
    <name evidence="7" type="ORF">MJAP1_004003</name>
</gene>
<keyword evidence="4 6" id="KW-1133">Transmembrane helix</keyword>
<evidence type="ECO:0000256" key="5">
    <source>
        <dbReference type="ARBA" id="ARBA00023136"/>
    </source>
</evidence>
<name>A0AAF0F5M1_9BASI</name>
<dbReference type="GeneID" id="85227654"/>
<proteinExistence type="inferred from homology"/>
<dbReference type="Pfam" id="PF01169">
    <property type="entry name" value="GDT1"/>
    <property type="match status" value="2"/>
</dbReference>
<dbReference type="GO" id="GO:0000329">
    <property type="term" value="C:fungal-type vacuole membrane"/>
    <property type="evidence" value="ECO:0007669"/>
    <property type="project" value="TreeGrafter"/>
</dbReference>
<feature type="transmembrane region" description="Helical" evidence="6">
    <location>
        <begin position="85"/>
        <end position="110"/>
    </location>
</feature>
<comment type="subcellular location">
    <subcellularLocation>
        <location evidence="1 6">Membrane</location>
        <topology evidence="1 6">Multi-pass membrane protein</topology>
    </subcellularLocation>
</comment>
<keyword evidence="3 6" id="KW-0812">Transmembrane</keyword>
<protein>
    <recommendedName>
        <fullName evidence="6">GDT1 family protein</fullName>
    </recommendedName>
</protein>
<feature type="transmembrane region" description="Helical" evidence="6">
    <location>
        <begin position="286"/>
        <end position="306"/>
    </location>
</feature>
<evidence type="ECO:0000256" key="1">
    <source>
        <dbReference type="ARBA" id="ARBA00004141"/>
    </source>
</evidence>
<evidence type="ECO:0000256" key="3">
    <source>
        <dbReference type="ARBA" id="ARBA00022692"/>
    </source>
</evidence>
<evidence type="ECO:0000313" key="7">
    <source>
        <dbReference type="EMBL" id="WFD41012.1"/>
    </source>
</evidence>
<dbReference type="GO" id="GO:0032472">
    <property type="term" value="P:Golgi calcium ion transport"/>
    <property type="evidence" value="ECO:0007669"/>
    <property type="project" value="TreeGrafter"/>
</dbReference>
<sequence length="312" mass="33088">MSSVASSAASAWSSAVSAASSAPVVPVATHAESVLADALLLRVHLTRADVAGFIKSFTITTISEIGDKTFLTSAILAMRHPPVTVFWGSWSAMICMSTLSSLMGAVLPALLSHRGALTISALLFLGFGAVTLFRGLQMRGDELGEEWKETQDEIRADEQEHELDELERGDTSDVYPNFTLYPSQTSTLQRASEALHATPKTSMSAFVREGARNLCGLCFSPVFSQAFLLNFLGEWGDRSQITTMALAATHRTAIVAVGTSLAHLVCVAIAVTAGAMLAARLSVKHLTLGGAVLFLVFGASSAYQAWHEAPPS</sequence>
<feature type="transmembrane region" description="Helical" evidence="6">
    <location>
        <begin position="214"/>
        <end position="233"/>
    </location>
</feature>
<feature type="transmembrane region" description="Helical" evidence="6">
    <location>
        <begin position="253"/>
        <end position="279"/>
    </location>
</feature>
<keyword evidence="5 6" id="KW-0472">Membrane</keyword>